<dbReference type="GO" id="GO:0003724">
    <property type="term" value="F:RNA helicase activity"/>
    <property type="evidence" value="ECO:0007669"/>
    <property type="project" value="UniProtKB-EC"/>
</dbReference>
<keyword evidence="5" id="KW-0067">ATP-binding</keyword>
<reference evidence="12" key="1">
    <citation type="submission" date="2021-01" db="EMBL/GenBank/DDBJ databases">
        <authorList>
            <person name="Corre E."/>
            <person name="Pelletier E."/>
            <person name="Niang G."/>
            <person name="Scheremetjew M."/>
            <person name="Finn R."/>
            <person name="Kale V."/>
            <person name="Holt S."/>
            <person name="Cochrane G."/>
            <person name="Meng A."/>
            <person name="Brown T."/>
            <person name="Cohen L."/>
        </authorList>
    </citation>
    <scope>NUCLEOTIDE SEQUENCE</scope>
    <source>
        <strain evidence="12">GSBS06</strain>
    </source>
</reference>
<dbReference type="InterPro" id="IPR011545">
    <property type="entry name" value="DEAD/DEAH_box_helicase_dom"/>
</dbReference>
<dbReference type="InterPro" id="IPR050079">
    <property type="entry name" value="DEAD_box_RNA_helicase"/>
</dbReference>
<keyword evidence="3" id="KW-0378">Hydrolase</keyword>
<dbReference type="SMART" id="SM00490">
    <property type="entry name" value="HELICc"/>
    <property type="match status" value="1"/>
</dbReference>
<evidence type="ECO:0000256" key="8">
    <source>
        <dbReference type="ARBA" id="ARBA00047984"/>
    </source>
</evidence>
<dbReference type="PROSITE" id="PS51192">
    <property type="entry name" value="HELICASE_ATP_BIND_1"/>
    <property type="match status" value="1"/>
</dbReference>
<evidence type="ECO:0000259" key="10">
    <source>
        <dbReference type="PROSITE" id="PS51192"/>
    </source>
</evidence>
<evidence type="ECO:0000256" key="6">
    <source>
        <dbReference type="ARBA" id="ARBA00022884"/>
    </source>
</evidence>
<evidence type="ECO:0000256" key="2">
    <source>
        <dbReference type="ARBA" id="ARBA00022741"/>
    </source>
</evidence>
<sequence>MDVSLLDDEKKFVAHTGKNGLEKELFGLDSRLTRAMLRMGFSHPTIVQSKSIPLALEGKDLLIRARTGSGKTIAYALPTLQKILTAKAQPQPISCIRAVILVPSKELVAQAESHLSDLMVYCKDCIRLVALGAEKKDVQEGWLKSNPDILISTPGRLSELLKNLPQDFLQMLRTRAETLVVDEADMIFSYGYEDDVNSIISHLPKSCQSFLMSATLNSDVTALRKLILHNPAVVKLEEGETDGKLSQWYVGVGKDDKDLLIFALLRLKLVTGKILFFVNTVDRCYRLKLLLEQFHVRSAVLNAELPLNSRQHILDQFNKGLFDILVATDDSLEVNLEPNQENLNEVDESKKEETETVTKKRKNKYRDSEFGVARGVDFRGVQTVVNVDFPKSVESYIHRIGRTARGGETGTALSIVNIDDEEQMRILKAVQDDQPRKPDSNSSNEDKSANGFVSQPAKLALDVKEIEPFRYRVEDVRRAVTRTSIRDARLKEIKQEMLNSEKLKAHFEDNPKDLNLLAHDKHLRPSKVQKSLASIPEYLLPASRLGMKQTSILFTNNANGKVNRLPSGRKLWQMKHRKGKFKNKSSKPRKGKGKRKDPLF</sequence>
<dbReference type="Pfam" id="PF00270">
    <property type="entry name" value="DEAD"/>
    <property type="match status" value="1"/>
</dbReference>
<evidence type="ECO:0000256" key="9">
    <source>
        <dbReference type="SAM" id="MobiDB-lite"/>
    </source>
</evidence>
<evidence type="ECO:0000313" key="12">
    <source>
        <dbReference type="EMBL" id="CAE0442166.1"/>
    </source>
</evidence>
<comment type="similarity">
    <text evidence="7">Belongs to the DEAD box helicase family. DDX56/DBP9 subfamily.</text>
</comment>
<organism evidence="12">
    <name type="scientific">Aplanochytrium stocchinoi</name>
    <dbReference type="NCBI Taxonomy" id="215587"/>
    <lineage>
        <taxon>Eukaryota</taxon>
        <taxon>Sar</taxon>
        <taxon>Stramenopiles</taxon>
        <taxon>Bigyra</taxon>
        <taxon>Labyrinthulomycetes</taxon>
        <taxon>Thraustochytrida</taxon>
        <taxon>Thraustochytriidae</taxon>
        <taxon>Aplanochytrium</taxon>
    </lineage>
</organism>
<feature type="compositionally biased region" description="Basic and acidic residues" evidence="9">
    <location>
        <begin position="430"/>
        <end position="448"/>
    </location>
</feature>
<dbReference type="PROSITE" id="PS51194">
    <property type="entry name" value="HELICASE_CTER"/>
    <property type="match status" value="1"/>
</dbReference>
<gene>
    <name evidence="12" type="ORF">ASTO00021_LOCUS12280</name>
</gene>
<dbReference type="GO" id="GO:0005524">
    <property type="term" value="F:ATP binding"/>
    <property type="evidence" value="ECO:0007669"/>
    <property type="project" value="UniProtKB-KW"/>
</dbReference>
<evidence type="ECO:0000256" key="5">
    <source>
        <dbReference type="ARBA" id="ARBA00022840"/>
    </source>
</evidence>
<evidence type="ECO:0000256" key="1">
    <source>
        <dbReference type="ARBA" id="ARBA00012552"/>
    </source>
</evidence>
<name>A0A7S3PKC2_9STRA</name>
<dbReference type="AlphaFoldDB" id="A0A7S3PKC2"/>
<accession>A0A7S3PKC2</accession>
<dbReference type="CDD" id="cd18787">
    <property type="entry name" value="SF2_C_DEAD"/>
    <property type="match status" value="1"/>
</dbReference>
<feature type="domain" description="Helicase C-terminal" evidence="11">
    <location>
        <begin position="244"/>
        <end position="450"/>
    </location>
</feature>
<dbReference type="Pfam" id="PF00271">
    <property type="entry name" value="Helicase_C"/>
    <property type="match status" value="2"/>
</dbReference>
<dbReference type="InterPro" id="IPR027417">
    <property type="entry name" value="P-loop_NTPase"/>
</dbReference>
<evidence type="ECO:0000256" key="7">
    <source>
        <dbReference type="ARBA" id="ARBA00038041"/>
    </source>
</evidence>
<dbReference type="GO" id="GO:0003723">
    <property type="term" value="F:RNA binding"/>
    <property type="evidence" value="ECO:0007669"/>
    <property type="project" value="UniProtKB-KW"/>
</dbReference>
<dbReference type="SUPFAM" id="SSF52540">
    <property type="entry name" value="P-loop containing nucleoside triphosphate hydrolases"/>
    <property type="match status" value="1"/>
</dbReference>
<dbReference type="GO" id="GO:0005829">
    <property type="term" value="C:cytosol"/>
    <property type="evidence" value="ECO:0007669"/>
    <property type="project" value="TreeGrafter"/>
</dbReference>
<dbReference type="EC" id="3.6.4.13" evidence="1"/>
<feature type="region of interest" description="Disordered" evidence="9">
    <location>
        <begin position="430"/>
        <end position="451"/>
    </location>
</feature>
<keyword evidence="2" id="KW-0547">Nucleotide-binding</keyword>
<evidence type="ECO:0000259" key="11">
    <source>
        <dbReference type="PROSITE" id="PS51194"/>
    </source>
</evidence>
<keyword evidence="4" id="KW-0347">Helicase</keyword>
<dbReference type="Gene3D" id="3.40.50.300">
    <property type="entry name" value="P-loop containing nucleotide triphosphate hydrolases"/>
    <property type="match status" value="2"/>
</dbReference>
<dbReference type="PANTHER" id="PTHR47959:SF21">
    <property type="entry name" value="DEAD-BOX HELICASE 56"/>
    <property type="match status" value="1"/>
</dbReference>
<proteinExistence type="inferred from homology"/>
<comment type="catalytic activity">
    <reaction evidence="8">
        <text>ATP + H2O = ADP + phosphate + H(+)</text>
        <dbReference type="Rhea" id="RHEA:13065"/>
        <dbReference type="ChEBI" id="CHEBI:15377"/>
        <dbReference type="ChEBI" id="CHEBI:15378"/>
        <dbReference type="ChEBI" id="CHEBI:30616"/>
        <dbReference type="ChEBI" id="CHEBI:43474"/>
        <dbReference type="ChEBI" id="CHEBI:456216"/>
        <dbReference type="EC" id="3.6.4.13"/>
    </reaction>
</comment>
<feature type="domain" description="Helicase ATP-binding" evidence="10">
    <location>
        <begin position="52"/>
        <end position="234"/>
    </location>
</feature>
<dbReference type="CDD" id="cd17961">
    <property type="entry name" value="DEADc_DDX56"/>
    <property type="match status" value="1"/>
</dbReference>
<keyword evidence="6" id="KW-0694">RNA-binding</keyword>
<dbReference type="InterPro" id="IPR014001">
    <property type="entry name" value="Helicase_ATP-bd"/>
</dbReference>
<protein>
    <recommendedName>
        <fullName evidence="1">RNA helicase</fullName>
        <ecNumber evidence="1">3.6.4.13</ecNumber>
    </recommendedName>
</protein>
<evidence type="ECO:0000256" key="3">
    <source>
        <dbReference type="ARBA" id="ARBA00022801"/>
    </source>
</evidence>
<dbReference type="PANTHER" id="PTHR47959">
    <property type="entry name" value="ATP-DEPENDENT RNA HELICASE RHLE-RELATED"/>
    <property type="match status" value="1"/>
</dbReference>
<evidence type="ECO:0000256" key="4">
    <source>
        <dbReference type="ARBA" id="ARBA00022806"/>
    </source>
</evidence>
<dbReference type="EMBL" id="HBIN01016173">
    <property type="protein sequence ID" value="CAE0442166.1"/>
    <property type="molecule type" value="Transcribed_RNA"/>
</dbReference>
<dbReference type="GO" id="GO:0016787">
    <property type="term" value="F:hydrolase activity"/>
    <property type="evidence" value="ECO:0007669"/>
    <property type="project" value="UniProtKB-KW"/>
</dbReference>
<feature type="region of interest" description="Disordered" evidence="9">
    <location>
        <begin position="572"/>
        <end position="600"/>
    </location>
</feature>
<dbReference type="InterPro" id="IPR001650">
    <property type="entry name" value="Helicase_C-like"/>
</dbReference>
<dbReference type="SMART" id="SM00487">
    <property type="entry name" value="DEXDc"/>
    <property type="match status" value="1"/>
</dbReference>